<evidence type="ECO:0000313" key="18">
    <source>
        <dbReference type="EMBL" id="KAF1301439.1"/>
    </source>
</evidence>
<dbReference type="SMART" id="SM00388">
    <property type="entry name" value="HisKA"/>
    <property type="match status" value="1"/>
</dbReference>
<dbReference type="Pfam" id="PF00512">
    <property type="entry name" value="HisKA"/>
    <property type="match status" value="1"/>
</dbReference>
<dbReference type="Pfam" id="PF00672">
    <property type="entry name" value="HAMP"/>
    <property type="match status" value="1"/>
</dbReference>
<dbReference type="EMBL" id="MAEL01000057">
    <property type="protein sequence ID" value="KAF1301439.1"/>
    <property type="molecule type" value="Genomic_DNA"/>
</dbReference>
<evidence type="ECO:0000256" key="3">
    <source>
        <dbReference type="ARBA" id="ARBA00012438"/>
    </source>
</evidence>
<dbReference type="PROSITE" id="PS50885">
    <property type="entry name" value="HAMP"/>
    <property type="match status" value="1"/>
</dbReference>
<dbReference type="PANTHER" id="PTHR45528">
    <property type="entry name" value="SENSOR HISTIDINE KINASE CPXA"/>
    <property type="match status" value="1"/>
</dbReference>
<keyword evidence="13 15" id="KW-0472">Membrane</keyword>
<evidence type="ECO:0000256" key="10">
    <source>
        <dbReference type="ARBA" id="ARBA00022840"/>
    </source>
</evidence>
<dbReference type="CDD" id="cd06225">
    <property type="entry name" value="HAMP"/>
    <property type="match status" value="1"/>
</dbReference>
<organism evidence="18 19">
    <name type="scientific">Candidatus Enterococcus willemsii</name>
    <dbReference type="NCBI Taxonomy" id="1857215"/>
    <lineage>
        <taxon>Bacteria</taxon>
        <taxon>Bacillati</taxon>
        <taxon>Bacillota</taxon>
        <taxon>Bacilli</taxon>
        <taxon>Lactobacillales</taxon>
        <taxon>Enterococcaceae</taxon>
        <taxon>Enterococcus</taxon>
    </lineage>
</organism>
<dbReference type="InterPro" id="IPR003594">
    <property type="entry name" value="HATPase_dom"/>
</dbReference>
<dbReference type="InterPro" id="IPR050398">
    <property type="entry name" value="HssS/ArlS-like"/>
</dbReference>
<feature type="transmembrane region" description="Helical" evidence="15">
    <location>
        <begin position="9"/>
        <end position="30"/>
    </location>
</feature>
<evidence type="ECO:0000256" key="15">
    <source>
        <dbReference type="SAM" id="Phobius"/>
    </source>
</evidence>
<dbReference type="SUPFAM" id="SSF55874">
    <property type="entry name" value="ATPase domain of HSP90 chaperone/DNA topoisomerase II/histidine kinase"/>
    <property type="match status" value="1"/>
</dbReference>
<keyword evidence="5" id="KW-0597">Phosphoprotein</keyword>
<dbReference type="Proteomes" id="UP000782705">
    <property type="component" value="Unassembled WGS sequence"/>
</dbReference>
<keyword evidence="12" id="KW-0902">Two-component regulatory system</keyword>
<keyword evidence="4" id="KW-1003">Cell membrane</keyword>
<accession>A0ABQ6YVT1</accession>
<dbReference type="Gene3D" id="6.10.340.10">
    <property type="match status" value="1"/>
</dbReference>
<dbReference type="SUPFAM" id="SSF47384">
    <property type="entry name" value="Homodimeric domain of signal transducing histidine kinase"/>
    <property type="match status" value="1"/>
</dbReference>
<evidence type="ECO:0000256" key="2">
    <source>
        <dbReference type="ARBA" id="ARBA00004651"/>
    </source>
</evidence>
<proteinExistence type="predicted"/>
<keyword evidence="11 15" id="KW-1133">Transmembrane helix</keyword>
<dbReference type="SMART" id="SM00387">
    <property type="entry name" value="HATPase_c"/>
    <property type="match status" value="1"/>
</dbReference>
<evidence type="ECO:0000256" key="7">
    <source>
        <dbReference type="ARBA" id="ARBA00022692"/>
    </source>
</evidence>
<evidence type="ECO:0000256" key="5">
    <source>
        <dbReference type="ARBA" id="ARBA00022553"/>
    </source>
</evidence>
<dbReference type="InterPro" id="IPR005467">
    <property type="entry name" value="His_kinase_dom"/>
</dbReference>
<evidence type="ECO:0000256" key="13">
    <source>
        <dbReference type="ARBA" id="ARBA00023136"/>
    </source>
</evidence>
<keyword evidence="9" id="KW-0418">Kinase</keyword>
<comment type="catalytic activity">
    <reaction evidence="1">
        <text>ATP + protein L-histidine = ADP + protein N-phospho-L-histidine.</text>
        <dbReference type="EC" id="2.7.13.3"/>
    </reaction>
</comment>
<feature type="domain" description="Histidine kinase" evidence="16">
    <location>
        <begin position="126"/>
        <end position="340"/>
    </location>
</feature>
<dbReference type="RefSeq" id="WP_161903219.1">
    <property type="nucleotide sequence ID" value="NZ_MAEL01000057.1"/>
</dbReference>
<evidence type="ECO:0000256" key="6">
    <source>
        <dbReference type="ARBA" id="ARBA00022679"/>
    </source>
</evidence>
<keyword evidence="8" id="KW-0547">Nucleotide-binding</keyword>
<sequence length="342" mass="39387">MKKKIIHQILALSFILFVIPTIILLFIARIERSNLSVIFLLVGGYIVILLGCIVYLIYRKILLPIAVLRKETGLISQGDLSKKITYQSEDEIGQFIQAFEQMRQALYIRQLEQEQFEIDRKEFIDSISHDLRTPIASISAYIEALQDEIAQTEEEKENYFSVIQSKITILQELSNQLNLSYQSFDAVALIREEISCFEWSQAFVHRVKADCLAKELEVKIDNQLSSDKKILKVDRLQLERALQNILDNAYRFTREVLLINIRQDNQHLNISIKNDGVTIKNDQLHQIFQKFYTKNEQNNEGHLGLGLAITDTLITAMDGQITAAISNGMILFTVTLPLFDFE</sequence>
<dbReference type="PRINTS" id="PR00344">
    <property type="entry name" value="BCTRLSENSOR"/>
</dbReference>
<dbReference type="SUPFAM" id="SSF158472">
    <property type="entry name" value="HAMP domain-like"/>
    <property type="match status" value="1"/>
</dbReference>
<protein>
    <recommendedName>
        <fullName evidence="3">histidine kinase</fullName>
        <ecNumber evidence="3">2.7.13.3</ecNumber>
    </recommendedName>
</protein>
<evidence type="ECO:0000256" key="1">
    <source>
        <dbReference type="ARBA" id="ARBA00000085"/>
    </source>
</evidence>
<evidence type="ECO:0000256" key="4">
    <source>
        <dbReference type="ARBA" id="ARBA00022475"/>
    </source>
</evidence>
<dbReference type="InterPro" id="IPR003660">
    <property type="entry name" value="HAMP_dom"/>
</dbReference>
<dbReference type="Gene3D" id="1.10.287.130">
    <property type="match status" value="1"/>
</dbReference>
<keyword evidence="6" id="KW-0808">Transferase</keyword>
<evidence type="ECO:0000256" key="12">
    <source>
        <dbReference type="ARBA" id="ARBA00023012"/>
    </source>
</evidence>
<evidence type="ECO:0000256" key="8">
    <source>
        <dbReference type="ARBA" id="ARBA00022741"/>
    </source>
</evidence>
<evidence type="ECO:0000313" key="19">
    <source>
        <dbReference type="Proteomes" id="UP000782705"/>
    </source>
</evidence>
<dbReference type="InterPro" id="IPR003661">
    <property type="entry name" value="HisK_dim/P_dom"/>
</dbReference>
<dbReference type="Gene3D" id="3.30.565.10">
    <property type="entry name" value="Histidine kinase-like ATPase, C-terminal domain"/>
    <property type="match status" value="1"/>
</dbReference>
<dbReference type="CDD" id="cd00082">
    <property type="entry name" value="HisKA"/>
    <property type="match status" value="1"/>
</dbReference>
<comment type="caution">
    <text evidence="18">The sequence shown here is derived from an EMBL/GenBank/DDBJ whole genome shotgun (WGS) entry which is preliminary data.</text>
</comment>
<evidence type="ECO:0000259" key="17">
    <source>
        <dbReference type="PROSITE" id="PS50885"/>
    </source>
</evidence>
<dbReference type="SMART" id="SM00304">
    <property type="entry name" value="HAMP"/>
    <property type="match status" value="1"/>
</dbReference>
<evidence type="ECO:0000256" key="14">
    <source>
        <dbReference type="SAM" id="Coils"/>
    </source>
</evidence>
<dbReference type="InterPro" id="IPR036097">
    <property type="entry name" value="HisK_dim/P_sf"/>
</dbReference>
<keyword evidence="10" id="KW-0067">ATP-binding</keyword>
<gene>
    <name evidence="18" type="ORF">BAU17_05805</name>
</gene>
<dbReference type="InterPro" id="IPR004358">
    <property type="entry name" value="Sig_transdc_His_kin-like_C"/>
</dbReference>
<keyword evidence="7 15" id="KW-0812">Transmembrane</keyword>
<name>A0ABQ6YVT1_9ENTE</name>
<dbReference type="InterPro" id="IPR036890">
    <property type="entry name" value="HATPase_C_sf"/>
</dbReference>
<reference evidence="18 19" key="1">
    <citation type="submission" date="2016-06" db="EMBL/GenBank/DDBJ databases">
        <title>Four novel species of enterococci isolated from chicken manure.</title>
        <authorList>
            <person name="Van Tyne D."/>
        </authorList>
    </citation>
    <scope>NUCLEOTIDE SEQUENCE [LARGE SCALE GENOMIC DNA]</scope>
    <source>
        <strain evidence="18 19">CU12B</strain>
    </source>
</reference>
<evidence type="ECO:0000259" key="16">
    <source>
        <dbReference type="PROSITE" id="PS50109"/>
    </source>
</evidence>
<dbReference type="PROSITE" id="PS50109">
    <property type="entry name" value="HIS_KIN"/>
    <property type="match status" value="1"/>
</dbReference>
<dbReference type="PANTHER" id="PTHR45528:SF1">
    <property type="entry name" value="SENSOR HISTIDINE KINASE CPXA"/>
    <property type="match status" value="1"/>
</dbReference>
<dbReference type="EC" id="2.7.13.3" evidence="3"/>
<evidence type="ECO:0000256" key="9">
    <source>
        <dbReference type="ARBA" id="ARBA00022777"/>
    </source>
</evidence>
<feature type="transmembrane region" description="Helical" evidence="15">
    <location>
        <begin position="36"/>
        <end position="58"/>
    </location>
</feature>
<keyword evidence="14" id="KW-0175">Coiled coil</keyword>
<evidence type="ECO:0000256" key="11">
    <source>
        <dbReference type="ARBA" id="ARBA00022989"/>
    </source>
</evidence>
<keyword evidence="19" id="KW-1185">Reference proteome</keyword>
<feature type="coiled-coil region" evidence="14">
    <location>
        <begin position="135"/>
        <end position="162"/>
    </location>
</feature>
<feature type="domain" description="HAMP" evidence="17">
    <location>
        <begin position="59"/>
        <end position="111"/>
    </location>
</feature>
<comment type="subcellular location">
    <subcellularLocation>
        <location evidence="2">Cell membrane</location>
        <topology evidence="2">Multi-pass membrane protein</topology>
    </subcellularLocation>
</comment>
<dbReference type="Pfam" id="PF02518">
    <property type="entry name" value="HATPase_c"/>
    <property type="match status" value="1"/>
</dbReference>